<accession>A0A150SMB1</accession>
<sequence>MLKEWLKVVVMMASGAVLSVGVGCGAEAPSGGEALDASGEEALDESQAALQFTCGGITGRGCPGTNKCVDDPNDDCNPRRGADCGGICVGSPCGGFAGFACEKGYVCVDDPRDTCDPDNGGADCAGTCLYAGELQ</sequence>
<organism evidence="1 2">
    <name type="scientific">Sorangium cellulosum</name>
    <name type="common">Polyangium cellulosum</name>
    <dbReference type="NCBI Taxonomy" id="56"/>
    <lineage>
        <taxon>Bacteria</taxon>
        <taxon>Pseudomonadati</taxon>
        <taxon>Myxococcota</taxon>
        <taxon>Polyangia</taxon>
        <taxon>Polyangiales</taxon>
        <taxon>Polyangiaceae</taxon>
        <taxon>Sorangium</taxon>
    </lineage>
</organism>
<name>A0A150SMB1_SORCE</name>
<evidence type="ECO:0000313" key="2">
    <source>
        <dbReference type="Proteomes" id="UP000075635"/>
    </source>
</evidence>
<dbReference type="Proteomes" id="UP000075635">
    <property type="component" value="Unassembled WGS sequence"/>
</dbReference>
<comment type="caution">
    <text evidence="1">The sequence shown here is derived from an EMBL/GenBank/DDBJ whole genome shotgun (WGS) entry which is preliminary data.</text>
</comment>
<dbReference type="AlphaFoldDB" id="A0A150SMB1"/>
<evidence type="ECO:0000313" key="1">
    <source>
        <dbReference type="EMBL" id="KYF93368.1"/>
    </source>
</evidence>
<proteinExistence type="predicted"/>
<reference evidence="1 2" key="1">
    <citation type="submission" date="2014-02" db="EMBL/GenBank/DDBJ databases">
        <title>The small core and large imbalanced accessory genome model reveals a collaborative survival strategy of Sorangium cellulosum strains in nature.</title>
        <authorList>
            <person name="Han K."/>
            <person name="Peng R."/>
            <person name="Blom J."/>
            <person name="Li Y.-Z."/>
        </authorList>
    </citation>
    <scope>NUCLEOTIDE SEQUENCE [LARGE SCALE GENOMIC DNA]</scope>
    <source>
        <strain evidence="1 2">So0011-07</strain>
    </source>
</reference>
<gene>
    <name evidence="1" type="ORF">BE17_53135</name>
</gene>
<protein>
    <submittedName>
        <fullName evidence="1">Uncharacterized protein</fullName>
    </submittedName>
</protein>
<dbReference type="EMBL" id="JEMB01000822">
    <property type="protein sequence ID" value="KYF93368.1"/>
    <property type="molecule type" value="Genomic_DNA"/>
</dbReference>
<dbReference type="PROSITE" id="PS51257">
    <property type="entry name" value="PROKAR_LIPOPROTEIN"/>
    <property type="match status" value="1"/>
</dbReference>